<dbReference type="PROSITE" id="PS50878">
    <property type="entry name" value="RT_POL"/>
    <property type="match status" value="1"/>
</dbReference>
<feature type="domain" description="Reverse transcriptase" evidence="1">
    <location>
        <begin position="50"/>
        <end position="319"/>
    </location>
</feature>
<comment type="caution">
    <text evidence="2">The sequence shown here is derived from an EMBL/GenBank/DDBJ whole genome shotgun (WGS) entry which is preliminary data.</text>
</comment>
<dbReference type="SUPFAM" id="SSF56672">
    <property type="entry name" value="DNA/RNA polymerases"/>
    <property type="match status" value="1"/>
</dbReference>
<dbReference type="AlphaFoldDB" id="A0A225V8B8"/>
<dbReference type="Pfam" id="PF00078">
    <property type="entry name" value="RVT_1"/>
    <property type="match status" value="1"/>
</dbReference>
<gene>
    <name evidence="2" type="ORF">PHMEG_00026962</name>
</gene>
<accession>A0A225V8B8</accession>
<dbReference type="PANTHER" id="PTHR19446">
    <property type="entry name" value="REVERSE TRANSCRIPTASES"/>
    <property type="match status" value="1"/>
</dbReference>
<proteinExistence type="predicted"/>
<reference evidence="3" key="1">
    <citation type="submission" date="2017-03" db="EMBL/GenBank/DDBJ databases">
        <title>Phytopthora megakarya and P. palmivora, two closely related causual agents of cacao black pod achieved similar genome size and gene model numbers by different mechanisms.</title>
        <authorList>
            <person name="Ali S."/>
            <person name="Shao J."/>
            <person name="Larry D.J."/>
            <person name="Kronmiller B."/>
            <person name="Shen D."/>
            <person name="Strem M.D."/>
            <person name="Melnick R.L."/>
            <person name="Guiltinan M.J."/>
            <person name="Tyler B.M."/>
            <person name="Meinhardt L.W."/>
            <person name="Bailey B.A."/>
        </authorList>
    </citation>
    <scope>NUCLEOTIDE SEQUENCE [LARGE SCALE GENOMIC DNA]</scope>
    <source>
        <strain evidence="3">zdho120</strain>
    </source>
</reference>
<organism evidence="2 3">
    <name type="scientific">Phytophthora megakarya</name>
    <dbReference type="NCBI Taxonomy" id="4795"/>
    <lineage>
        <taxon>Eukaryota</taxon>
        <taxon>Sar</taxon>
        <taxon>Stramenopiles</taxon>
        <taxon>Oomycota</taxon>
        <taxon>Peronosporomycetes</taxon>
        <taxon>Peronosporales</taxon>
        <taxon>Peronosporaceae</taxon>
        <taxon>Phytophthora</taxon>
    </lineage>
</organism>
<dbReference type="InterPro" id="IPR000477">
    <property type="entry name" value="RT_dom"/>
</dbReference>
<dbReference type="EMBL" id="NBNE01006722">
    <property type="protein sequence ID" value="OWZ01615.1"/>
    <property type="molecule type" value="Genomic_DNA"/>
</dbReference>
<evidence type="ECO:0000313" key="2">
    <source>
        <dbReference type="EMBL" id="OWZ01615.1"/>
    </source>
</evidence>
<evidence type="ECO:0000259" key="1">
    <source>
        <dbReference type="PROSITE" id="PS50878"/>
    </source>
</evidence>
<dbReference type="InterPro" id="IPR043502">
    <property type="entry name" value="DNA/RNA_pol_sf"/>
</dbReference>
<dbReference type="Proteomes" id="UP000198211">
    <property type="component" value="Unassembled WGS sequence"/>
</dbReference>
<keyword evidence="3" id="KW-1185">Reference proteome</keyword>
<evidence type="ECO:0000313" key="3">
    <source>
        <dbReference type="Proteomes" id="UP000198211"/>
    </source>
</evidence>
<sequence>MDAPLTANDFYGAIMHSKNGKAPGPDGLPIEYYKVAPNEWARIYEVVHDSQLSNGQMTKFQRRAHLSLLYKSGDRTLPGNYRPLTLLNHDAKLAPKILAHRMGFVLPEIIHEDQSGFIPGRSIRHSLLRFQDLQDLCKAHNPDACAVLLDFAKAFDSVLWPALDLVLHHFGFGATFRNWVKTFYYQTSVSIMLNNSPGEPFLLGAGVRQGDPLSPGLFVVFVEPMMNFLRARFAHQGIKVDEISQPHLLMAFADDCTGLLSNISDATTFLELVQDYATAAGLRLNVQKTCIMPFTHRVSPTKIRDLRASSTFKVLGTSSTVKLLGVLQGASITADIRFSQVLLALRARCAIWKYRARTLRGKVVILRSILLPLLWYTASVTCFTASMLRSVDVIIRNFVNAKDTNSDTAAPGKFDKNWIYTSVSQGGLGLTPAKQFIQAMHLKSLKDAITATCRLAAAPRWIEPALSLFTQELGMHGDGFDILYADIKGKWVIVPDFWRATLRLWNDLHHSFGTTDWKQHADMAPFWNNFHLLFGKTQRPLTKLSQQNVLLQAHGVCRQRDFVDYYGSYATHELLCTILDDDDFARPASKTRFINQFIPRINLLLDNNPKIYYGPFVSRHIEAARHDWELDGKLVTDMENKDFVKLVLKARKNPKIPDLPLAQLGIADISPPDNMWNNEYGWDRYVLPVAADVKFRLQHNALGFRYKFQWRTLVDTSSTCIHGCDAAESAKHLFWLCHVARFQWDFYLQPLHELIHGTFKWEHILFPGLIQVRPTATRTYGANVFHIVFNIIRCCVIRSLWLHRNKKLYNEGITTNATFVKHHCFAYVDLHLRKLKTDTVKSKLIKLEKFVTWILEWLKMETTEGYSPTILLNSTSSALRPRVLESSQEI</sequence>
<protein>
    <submittedName>
        <fullName evidence="2">Pol Polyprotein</fullName>
    </submittedName>
</protein>
<name>A0A225V8B8_9STRA</name>
<dbReference type="CDD" id="cd01650">
    <property type="entry name" value="RT_nLTR_like"/>
    <property type="match status" value="1"/>
</dbReference>
<dbReference type="OrthoDB" id="121889at2759"/>
<dbReference type="STRING" id="4795.A0A225V8B8"/>